<keyword evidence="5" id="KW-0029">Amino-acid transport</keyword>
<feature type="compositionally biased region" description="Polar residues" evidence="8">
    <location>
        <begin position="1"/>
        <end position="11"/>
    </location>
</feature>
<feature type="transmembrane region" description="Helical" evidence="9">
    <location>
        <begin position="218"/>
        <end position="239"/>
    </location>
</feature>
<evidence type="ECO:0000256" key="5">
    <source>
        <dbReference type="ARBA" id="ARBA00022970"/>
    </source>
</evidence>
<proteinExistence type="inferred from homology"/>
<dbReference type="Pfam" id="PF00324">
    <property type="entry name" value="AA_permease"/>
    <property type="match status" value="1"/>
</dbReference>
<comment type="similarity">
    <text evidence="2">Belongs to the amino acid-polyamine-organocation (APC) superfamily. Amino acid transporter (AAT) (TC 2.A.3.1) family.</text>
</comment>
<evidence type="ECO:0000256" key="3">
    <source>
        <dbReference type="ARBA" id="ARBA00022448"/>
    </source>
</evidence>
<organism evidence="11 12">
    <name type="scientific">Lawsonella clevelandensis</name>
    <dbReference type="NCBI Taxonomy" id="1528099"/>
    <lineage>
        <taxon>Bacteria</taxon>
        <taxon>Bacillati</taxon>
        <taxon>Actinomycetota</taxon>
        <taxon>Actinomycetes</taxon>
        <taxon>Mycobacteriales</taxon>
        <taxon>Lawsonellaceae</taxon>
        <taxon>Lawsonella</taxon>
    </lineage>
</organism>
<dbReference type="PIRSF" id="PIRSF006060">
    <property type="entry name" value="AA_transporter"/>
    <property type="match status" value="1"/>
</dbReference>
<evidence type="ECO:0000256" key="1">
    <source>
        <dbReference type="ARBA" id="ARBA00004141"/>
    </source>
</evidence>
<keyword evidence="12" id="KW-1185">Reference proteome</keyword>
<dbReference type="EMBL" id="LR584267">
    <property type="protein sequence ID" value="VHN99969.1"/>
    <property type="molecule type" value="Genomic_DNA"/>
</dbReference>
<feature type="transmembrane region" description="Helical" evidence="9">
    <location>
        <begin position="62"/>
        <end position="82"/>
    </location>
</feature>
<dbReference type="Gene3D" id="1.20.1740.10">
    <property type="entry name" value="Amino acid/polyamine transporter I"/>
    <property type="match status" value="1"/>
</dbReference>
<feature type="transmembrane region" description="Helical" evidence="9">
    <location>
        <begin position="423"/>
        <end position="444"/>
    </location>
</feature>
<dbReference type="Proteomes" id="UP000324288">
    <property type="component" value="Chromosome"/>
</dbReference>
<evidence type="ECO:0000313" key="11">
    <source>
        <dbReference type="EMBL" id="VHN99969.1"/>
    </source>
</evidence>
<gene>
    <name evidence="11" type="primary">gabP</name>
    <name evidence="11" type="ORF">LC603019_00370</name>
</gene>
<keyword evidence="3" id="KW-0813">Transport</keyword>
<dbReference type="GO" id="GO:0006865">
    <property type="term" value="P:amino acid transport"/>
    <property type="evidence" value="ECO:0007669"/>
    <property type="project" value="UniProtKB-KW"/>
</dbReference>
<comment type="subcellular location">
    <subcellularLocation>
        <location evidence="1">Membrane</location>
        <topology evidence="1">Multi-pass membrane protein</topology>
    </subcellularLocation>
</comment>
<protein>
    <submittedName>
        <fullName evidence="11">GABA permease</fullName>
    </submittedName>
</protein>
<dbReference type="GO" id="GO:0016020">
    <property type="term" value="C:membrane"/>
    <property type="evidence" value="ECO:0007669"/>
    <property type="project" value="UniProtKB-SubCell"/>
</dbReference>
<feature type="transmembrane region" description="Helical" evidence="9">
    <location>
        <begin position="39"/>
        <end position="56"/>
    </location>
</feature>
<feature type="region of interest" description="Disordered" evidence="8">
    <location>
        <begin position="1"/>
        <end position="27"/>
    </location>
</feature>
<dbReference type="GO" id="GO:0055085">
    <property type="term" value="P:transmembrane transport"/>
    <property type="evidence" value="ECO:0007669"/>
    <property type="project" value="InterPro"/>
</dbReference>
<feature type="transmembrane region" description="Helical" evidence="9">
    <location>
        <begin position="116"/>
        <end position="140"/>
    </location>
</feature>
<feature type="transmembrane region" description="Helical" evidence="9">
    <location>
        <begin position="176"/>
        <end position="198"/>
    </location>
</feature>
<feature type="transmembrane region" description="Helical" evidence="9">
    <location>
        <begin position="450"/>
        <end position="468"/>
    </location>
</feature>
<evidence type="ECO:0000256" key="6">
    <source>
        <dbReference type="ARBA" id="ARBA00022989"/>
    </source>
</evidence>
<evidence type="ECO:0000313" key="12">
    <source>
        <dbReference type="Proteomes" id="UP000324288"/>
    </source>
</evidence>
<dbReference type="PROSITE" id="PS00218">
    <property type="entry name" value="AMINO_ACID_PERMEASE_1"/>
    <property type="match status" value="1"/>
</dbReference>
<keyword evidence="6 9" id="KW-1133">Transmembrane helix</keyword>
<dbReference type="InterPro" id="IPR004841">
    <property type="entry name" value="AA-permease/SLC12A_dom"/>
</dbReference>
<dbReference type="InterPro" id="IPR004840">
    <property type="entry name" value="Amino_acid_permease_CS"/>
</dbReference>
<evidence type="ECO:0000259" key="10">
    <source>
        <dbReference type="Pfam" id="PF00324"/>
    </source>
</evidence>
<evidence type="ECO:0000256" key="4">
    <source>
        <dbReference type="ARBA" id="ARBA00022692"/>
    </source>
</evidence>
<evidence type="ECO:0000256" key="8">
    <source>
        <dbReference type="SAM" id="MobiDB-lite"/>
    </source>
</evidence>
<feature type="transmembrane region" description="Helical" evidence="9">
    <location>
        <begin position="350"/>
        <end position="375"/>
    </location>
</feature>
<evidence type="ECO:0000256" key="9">
    <source>
        <dbReference type="SAM" id="Phobius"/>
    </source>
</evidence>
<name>A0A5E3ZW37_9ACTN</name>
<keyword evidence="4 9" id="KW-0812">Transmembrane</keyword>
<dbReference type="FunFam" id="1.20.1740.10:FF:000001">
    <property type="entry name" value="Amino acid permease"/>
    <property type="match status" value="1"/>
</dbReference>
<evidence type="ECO:0000256" key="7">
    <source>
        <dbReference type="ARBA" id="ARBA00023136"/>
    </source>
</evidence>
<dbReference type="AlphaFoldDB" id="A0A5E3ZW37"/>
<feature type="transmembrane region" description="Helical" evidence="9">
    <location>
        <begin position="307"/>
        <end position="329"/>
    </location>
</feature>
<feature type="compositionally biased region" description="Low complexity" evidence="8">
    <location>
        <begin position="12"/>
        <end position="27"/>
    </location>
</feature>
<feature type="transmembrane region" description="Helical" evidence="9">
    <location>
        <begin position="381"/>
        <end position="402"/>
    </location>
</feature>
<evidence type="ECO:0000256" key="2">
    <source>
        <dbReference type="ARBA" id="ARBA00008583"/>
    </source>
</evidence>
<dbReference type="PANTHER" id="PTHR43495:SF5">
    <property type="entry name" value="GAMMA-AMINOBUTYRIC ACID PERMEASE"/>
    <property type="match status" value="1"/>
</dbReference>
<feature type="transmembrane region" description="Helical" evidence="9">
    <location>
        <begin position="146"/>
        <end position="164"/>
    </location>
</feature>
<dbReference type="PANTHER" id="PTHR43495">
    <property type="entry name" value="GABA PERMEASE"/>
    <property type="match status" value="1"/>
</dbReference>
<sequence>MAESTPVSPHNSTSASQAAASSTSASGTGLQQGLRVRHLTMMGLGSAIGAGLFLGTGQGIHAAGPAILISYVAAGIIVVLTMQMLGELSAARPASGSFSTYVEMAFGRTGGFVTGWLYWFMLILVLGAEMTGAASIIGQWFHCSPWIPALVCMIFFTIVNLAQVRGFGEFEFWFAAIKVTVIVLFLIIGVLLIFGLLPGTEPVGFTNFLGRGGFMPKGWSGIAAGLLAVAFAFGGIEIVTIAAAECDNPSLSIAKAVRSVIFRISVFYLGSVLVITFLLPWDQLQGAENAAESPFTAVLQQANLPGVVIFMEAIIVLSLLSAFNAQIYASSRMMFSLAKRGHGPQALTKISRTGVPINALLISVFFGFVSVGLNYLELPGLLVFLLNSVGAILLVVWASIAISELKLRPELEKEGSLSVRMWAYPYLTWLALALMAGLTVLMFTDETTRNQLFATIVVVILLTVLGAINHAWRKRHPVEVPSVPSASINKTTS</sequence>
<feature type="transmembrane region" description="Helical" evidence="9">
    <location>
        <begin position="260"/>
        <end position="279"/>
    </location>
</feature>
<accession>A0A5E3ZW37</accession>
<keyword evidence="7 9" id="KW-0472">Membrane</keyword>
<reference evidence="11 12" key="1">
    <citation type="submission" date="2019-04" db="EMBL/GenBank/DDBJ databases">
        <authorList>
            <person name="Seth-Smith MB H."/>
            <person name="Seth-Smith H."/>
        </authorList>
    </citation>
    <scope>NUCLEOTIDE SEQUENCE [LARGE SCALE GENOMIC DNA]</scope>
    <source>
        <strain evidence="11">USB-603019</strain>
    </source>
</reference>
<feature type="domain" description="Amino acid permease/ SLC12A" evidence="10">
    <location>
        <begin position="38"/>
        <end position="476"/>
    </location>
</feature>